<evidence type="ECO:0000313" key="3">
    <source>
        <dbReference type="Proteomes" id="UP000232003"/>
    </source>
</evidence>
<accession>A0A2K8SVP0</accession>
<gene>
    <name evidence="2" type="ORF">COO91_05530</name>
</gene>
<proteinExistence type="predicted"/>
<dbReference type="Pfam" id="PF14491">
    <property type="entry name" value="DUF4435"/>
    <property type="match status" value="1"/>
</dbReference>
<dbReference type="InterPro" id="IPR029492">
    <property type="entry name" value="DUF4435"/>
</dbReference>
<dbReference type="EMBL" id="CP024785">
    <property type="protein sequence ID" value="AUB39536.1"/>
    <property type="molecule type" value="Genomic_DNA"/>
</dbReference>
<reference evidence="2 3" key="1">
    <citation type="submission" date="2017-11" db="EMBL/GenBank/DDBJ databases">
        <title>Complete genome of a free-living desiccation-tolerant cyanobacterium and its photosynthetic adaptation to extreme terrestrial habitat.</title>
        <authorList>
            <person name="Shang J."/>
        </authorList>
    </citation>
    <scope>NUCLEOTIDE SEQUENCE [LARGE SCALE GENOMIC DNA]</scope>
    <source>
        <strain evidence="2 3">CCNUN1</strain>
    </source>
</reference>
<organism evidence="2 3">
    <name type="scientific">Nostoc flagelliforme CCNUN1</name>
    <dbReference type="NCBI Taxonomy" id="2038116"/>
    <lineage>
        <taxon>Bacteria</taxon>
        <taxon>Bacillati</taxon>
        <taxon>Cyanobacteriota</taxon>
        <taxon>Cyanophyceae</taxon>
        <taxon>Nostocales</taxon>
        <taxon>Nostocaceae</taxon>
        <taxon>Nostoc</taxon>
    </lineage>
</organism>
<feature type="domain" description="DUF4435" evidence="1">
    <location>
        <begin position="106"/>
        <end position="204"/>
    </location>
</feature>
<dbReference type="SUPFAM" id="SSF52540">
    <property type="entry name" value="P-loop containing nucleoside triphosphate hydrolases"/>
    <property type="match status" value="1"/>
</dbReference>
<name>A0A2K8SVP0_9NOSO</name>
<evidence type="ECO:0000313" key="2">
    <source>
        <dbReference type="EMBL" id="AUB39536.1"/>
    </source>
</evidence>
<evidence type="ECO:0000259" key="1">
    <source>
        <dbReference type="Pfam" id="PF14491"/>
    </source>
</evidence>
<dbReference type="InterPro" id="IPR027417">
    <property type="entry name" value="P-loop_NTPase"/>
</dbReference>
<dbReference type="KEGG" id="nfl:COO91_05530"/>
<keyword evidence="3" id="KW-1185">Reference proteome</keyword>
<sequence length="351" mass="39125">MLIAANLLTVKNATLVLIDEPERHLHRSIISPLLTLLFSIRHDCAFIVSTHDVMLPLANPGARTLLIRGCTYAGSSVSGWDADLVPLETEIDDDLKKDILGARRKLLFIEGTERSLDKPLYSLVFPNVSVVAKSSCRDVEHAVSSIRDAGDLHWLHAFGIVDNDRRTEADINRLKEKGVYALSVFSVESIYYHPRVQHLVAQRYAVVTGDDAPTCLANAKTAAITAVQPHVQRLSERTAEKALREEIFRHLPRREQITDGQPINVSIDVVRFVTAERERLQDALDAGNLAEIISQYPVRETPALAKIAQELGFQDREQYEGAVRKLLMDDNEALTFVKSLFGTLESDIEAA</sequence>
<protein>
    <submittedName>
        <fullName evidence="2">ABC-type cobalamin/Fe3+-siderophores transport system, ATPase component</fullName>
    </submittedName>
</protein>
<dbReference type="AlphaFoldDB" id="A0A2K8SVP0"/>
<dbReference type="Proteomes" id="UP000232003">
    <property type="component" value="Chromosome"/>
</dbReference>
<dbReference type="Gene3D" id="3.40.50.300">
    <property type="entry name" value="P-loop containing nucleotide triphosphate hydrolases"/>
    <property type="match status" value="1"/>
</dbReference>